<evidence type="ECO:0000313" key="4">
    <source>
        <dbReference type="Proteomes" id="UP000009168"/>
    </source>
</evidence>
<evidence type="ECO:0000256" key="2">
    <source>
        <dbReference type="SAM" id="Phobius"/>
    </source>
</evidence>
<feature type="region of interest" description="Disordered" evidence="1">
    <location>
        <begin position="816"/>
        <end position="840"/>
    </location>
</feature>
<feature type="region of interest" description="Disordered" evidence="1">
    <location>
        <begin position="433"/>
        <end position="452"/>
    </location>
</feature>
<feature type="transmembrane region" description="Helical" evidence="2">
    <location>
        <begin position="122"/>
        <end position="138"/>
    </location>
</feature>
<dbReference type="EMBL" id="GG662651">
    <property type="protein sequence ID" value="EAR98452.2"/>
    <property type="molecule type" value="Genomic_DNA"/>
</dbReference>
<feature type="transmembrane region" description="Helical" evidence="2">
    <location>
        <begin position="60"/>
        <end position="79"/>
    </location>
</feature>
<feature type="transmembrane region" description="Helical" evidence="2">
    <location>
        <begin position="170"/>
        <end position="187"/>
    </location>
</feature>
<dbReference type="RefSeq" id="XP_001018697.2">
    <property type="nucleotide sequence ID" value="XM_001018697.2"/>
</dbReference>
<keyword evidence="4" id="KW-1185">Reference proteome</keyword>
<feature type="transmembrane region" description="Helical" evidence="2">
    <location>
        <begin position="144"/>
        <end position="163"/>
    </location>
</feature>
<feature type="compositionally biased region" description="Low complexity" evidence="1">
    <location>
        <begin position="830"/>
        <end position="840"/>
    </location>
</feature>
<feature type="compositionally biased region" description="Low complexity" evidence="1">
    <location>
        <begin position="437"/>
        <end position="450"/>
    </location>
</feature>
<dbReference type="GeneID" id="7839579"/>
<accession>I7LVL4</accession>
<organism evidence="3 4">
    <name type="scientific">Tetrahymena thermophila (strain SB210)</name>
    <dbReference type="NCBI Taxonomy" id="312017"/>
    <lineage>
        <taxon>Eukaryota</taxon>
        <taxon>Sar</taxon>
        <taxon>Alveolata</taxon>
        <taxon>Ciliophora</taxon>
        <taxon>Intramacronucleata</taxon>
        <taxon>Oligohymenophorea</taxon>
        <taxon>Hymenostomatida</taxon>
        <taxon>Tetrahymenina</taxon>
        <taxon>Tetrahymenidae</taxon>
        <taxon>Tetrahymena</taxon>
    </lineage>
</organism>
<gene>
    <name evidence="3" type="ORF">TTHERM_00290800</name>
</gene>
<evidence type="ECO:0000256" key="1">
    <source>
        <dbReference type="SAM" id="MobiDB-lite"/>
    </source>
</evidence>
<dbReference type="InParanoid" id="I7LVL4"/>
<dbReference type="KEGG" id="tet:TTHERM_00290800"/>
<dbReference type="AlphaFoldDB" id="I7LVL4"/>
<keyword evidence="2" id="KW-1133">Transmembrane helix</keyword>
<reference evidence="4" key="1">
    <citation type="journal article" date="2006" name="PLoS Biol.">
        <title>Macronuclear genome sequence of the ciliate Tetrahymena thermophila, a model eukaryote.</title>
        <authorList>
            <person name="Eisen J.A."/>
            <person name="Coyne R.S."/>
            <person name="Wu M."/>
            <person name="Wu D."/>
            <person name="Thiagarajan M."/>
            <person name="Wortman J.R."/>
            <person name="Badger J.H."/>
            <person name="Ren Q."/>
            <person name="Amedeo P."/>
            <person name="Jones K.M."/>
            <person name="Tallon L.J."/>
            <person name="Delcher A.L."/>
            <person name="Salzberg S.L."/>
            <person name="Silva J.C."/>
            <person name="Haas B.J."/>
            <person name="Majoros W.H."/>
            <person name="Farzad M."/>
            <person name="Carlton J.M."/>
            <person name="Smith R.K. Jr."/>
            <person name="Garg J."/>
            <person name="Pearlman R.E."/>
            <person name="Karrer K.M."/>
            <person name="Sun L."/>
            <person name="Manning G."/>
            <person name="Elde N.C."/>
            <person name="Turkewitz A.P."/>
            <person name="Asai D.J."/>
            <person name="Wilkes D.E."/>
            <person name="Wang Y."/>
            <person name="Cai H."/>
            <person name="Collins K."/>
            <person name="Stewart B.A."/>
            <person name="Lee S.R."/>
            <person name="Wilamowska K."/>
            <person name="Weinberg Z."/>
            <person name="Ruzzo W.L."/>
            <person name="Wloga D."/>
            <person name="Gaertig J."/>
            <person name="Frankel J."/>
            <person name="Tsao C.-C."/>
            <person name="Gorovsky M.A."/>
            <person name="Keeling P.J."/>
            <person name="Waller R.F."/>
            <person name="Patron N.J."/>
            <person name="Cherry J.M."/>
            <person name="Stover N.A."/>
            <person name="Krieger C.J."/>
            <person name="del Toro C."/>
            <person name="Ryder H.F."/>
            <person name="Williamson S.C."/>
            <person name="Barbeau R.A."/>
            <person name="Hamilton E.P."/>
            <person name="Orias E."/>
        </authorList>
    </citation>
    <scope>NUCLEOTIDE SEQUENCE [LARGE SCALE GENOMIC DNA]</scope>
    <source>
        <strain evidence="4">SB210</strain>
    </source>
</reference>
<name>I7LVL4_TETTS</name>
<dbReference type="Proteomes" id="UP000009168">
    <property type="component" value="Unassembled WGS sequence"/>
</dbReference>
<sequence length="964" mass="112138">MGILKKLKVIYQSLHLQDPALNKQFVEQSHHSRIIFYYIEMVFQCIRLSFSMNMESPLQLAQLVGGISMSLVSLLFAYFLSSKKFQYYSVIYKLSHIVLYMFNMQKLYNNLASMKQLQLDQSFYFFIFGQVSTIIFHLQLDSLWLEIVSSIGQAIIVLVVVNFDIFQTNIIVFTYVQFSIFQVINIFKSQKKFLLKLNDKSWLSITDYFYQIPIVIIKFDSITNYISLNDCNKTSEKFFDFRGDEKDSDKLNKKMSQFILEDILQADDLNNSMIKMQLKSPTYNYQNNNGTNIYQSQRDLKSYLIKKSAKIIFQKVSNPKSFEEVSSVEIISCMYNNIQYEVQILPVIIDFQLSIALQFHQLENQSSFLQERKPAKTLEKSYFNLNMTNVNAINTPTQFKSESITKLPLFVSSYKKQNLNINAFVQNMSVQNTPSTNKNNIPQNQNMNSSNEEKEEESVLIINFYHSIIQLMSRNIDDLIAMIEYALQFSQSSTLKVQIQSLKLLKQEQKLIFDAVQLKANFIQKQLHQQSQNNQAINSAGSNQLAELSPPVLQYHYFDFSDISIYLKNHLLIHGYDYYFNIKNLIPQKFQIYSNKEIIQQILQCCIFLITESCKLKSMHQQQSNMMRSFASNGTPIPQNIIQQNVNNLINTLGMTSQQQQQQQSVQQAQTNNFQHKMMTIELSQILNQNQVSNISVKITNIQNPNILDSQKHSKLATFFFNVLKTYLDKVGILASLLQKQNEDNLRYNICFTILSDCNNIQAHQQQNNQILQLQNTNTGINRQTVMSSQYYNNSGSPKNTIQFKEVLSPHIENGIQLSSSNKGRDHSSDNNPNTQNNSQMNFLINNRSESKFQINTSLNNNQKLEFYNLQEKIEEQVLNDTEDDEEQSDIVEPGNEYQNDESKLDKLKQTVINSSALVQNEFSHKKNFIKNKCTQNTQNFDSKLKLQKIKNLEQQKNYKQTNK</sequence>
<evidence type="ECO:0000313" key="3">
    <source>
        <dbReference type="EMBL" id="EAR98452.2"/>
    </source>
</evidence>
<proteinExistence type="predicted"/>
<protein>
    <submittedName>
        <fullName evidence="3">Transmembrane protein, putative</fullName>
    </submittedName>
</protein>
<keyword evidence="2" id="KW-0472">Membrane</keyword>
<keyword evidence="2 3" id="KW-0812">Transmembrane</keyword>